<dbReference type="InterPro" id="IPR003607">
    <property type="entry name" value="HD/PDEase_dom"/>
</dbReference>
<feature type="coiled-coil region" evidence="6">
    <location>
        <begin position="299"/>
        <end position="333"/>
    </location>
</feature>
<dbReference type="Pfam" id="PF00233">
    <property type="entry name" value="PDEase_I"/>
    <property type="match status" value="1"/>
</dbReference>
<organism evidence="8 9">
    <name type="scientific">Thecamonas trahens ATCC 50062</name>
    <dbReference type="NCBI Taxonomy" id="461836"/>
    <lineage>
        <taxon>Eukaryota</taxon>
        <taxon>Apusozoa</taxon>
        <taxon>Apusomonadida</taxon>
        <taxon>Apusomonadidae</taxon>
        <taxon>Thecamonas</taxon>
    </lineage>
</organism>
<dbReference type="Proteomes" id="UP000054408">
    <property type="component" value="Unassembled WGS sequence"/>
</dbReference>
<proteinExistence type="inferred from homology"/>
<evidence type="ECO:0000256" key="6">
    <source>
        <dbReference type="SAM" id="Coils"/>
    </source>
</evidence>
<dbReference type="OrthoDB" id="189220at2759"/>
<comment type="cofactor">
    <cofactor evidence="5">
        <name>a divalent metal cation</name>
        <dbReference type="ChEBI" id="CHEBI:60240"/>
    </cofactor>
    <text evidence="5">Binds 2 divalent metal cations per subunit. Site 1 may preferentially bind zinc ions, while site 2 has a preference for magnesium and/or manganese ions.</text>
</comment>
<dbReference type="PRINTS" id="PR00387">
    <property type="entry name" value="PDIESTERASE1"/>
</dbReference>
<protein>
    <recommendedName>
        <fullName evidence="5">Phosphodiesterase</fullName>
        <ecNumber evidence="5">3.1.4.-</ecNumber>
    </recommendedName>
</protein>
<dbReference type="GO" id="GO:0007165">
    <property type="term" value="P:signal transduction"/>
    <property type="evidence" value="ECO:0007669"/>
    <property type="project" value="InterPro"/>
</dbReference>
<sequence length="770" mass="83654">MIRGWWGVSGPGSVYGSVPPPRPVLPAPGLQAMKSLSRASTIELRATEPLVVSANGAAVPSAVHYVVTVYVGGLPTGTDAPDAPGSMEATLRESFRVFRADDLSEGFRVVKIKAFDAVILHVDDSADGWDEALTFLSALRDGEGFVPSRDKPDASHFPSAVFKGEYRPPVLALLPGSVSPVALDQLFDAGLDDYVMRPSVPRAIHRRLRSFARNIIVEEDTSEPLAASKRGAQLARSIIQYSKEHEIGETSVSDASPHTNVASLVADAAPGKRRPSIVKQAANDSALDKIQLRFKLGLMETEKRKVGELKAKNQELESQLEDLSSKLEAYESPMKSLLRTVADMTTAAEAGEALDPATVKSSLMQVIKDLTSSDLYEPIIDADDSDGTIDSSKAWVLEEFSSARAAAGHHTKSSLWKKHNAKVRAPFAFPNYSSDSHSSVAADSDAAGLDLSASSIEVTSEALKSLELPIFDLDEMTLVKYIVVMFSSLGLLEQFSIETQVLANFIRAAAKCYRSTNPYHNFVHAFDVCQTVFWLITQTSVTSLLSSLDVLCLMVAAVAHDLSHPGKSNNYLVATRDPLAHVYNDRSVLENHHASTLFDILANDECNVLAGLGADEWRTARDNIIDMILHTDMAKHFEMVGKFSVAASSRTFNRESDADRRIVCAVLLHAADISNPAKPLATFKLWVDRVSSEFFQQGDAERARDLPISPMMDRTKADIPSMEVNFINFVVLVDNMDVNKAYYETMRDKEQAAADAAAAAGDDSTGSSSN</sequence>
<dbReference type="InterPro" id="IPR036971">
    <property type="entry name" value="PDEase_catalytic_dom_sf"/>
</dbReference>
<dbReference type="PROSITE" id="PS00126">
    <property type="entry name" value="PDEASE_I_1"/>
    <property type="match status" value="1"/>
</dbReference>
<comment type="similarity">
    <text evidence="5">Belongs to the cyclic nucleotide phosphodiesterase family.</text>
</comment>
<feature type="active site" description="Proton donor" evidence="3">
    <location>
        <position position="520"/>
    </location>
</feature>
<evidence type="ECO:0000259" key="7">
    <source>
        <dbReference type="PROSITE" id="PS51845"/>
    </source>
</evidence>
<feature type="binding site" evidence="4">
    <location>
        <position position="672"/>
    </location>
    <ligand>
        <name>Zn(2+)</name>
        <dbReference type="ChEBI" id="CHEBI:29105"/>
        <label>1</label>
    </ligand>
</feature>
<dbReference type="RefSeq" id="XP_013762083.1">
    <property type="nucleotide sequence ID" value="XM_013906629.1"/>
</dbReference>
<keyword evidence="9" id="KW-1185">Reference proteome</keyword>
<gene>
    <name evidence="8" type="ORF">AMSG_00905</name>
</gene>
<dbReference type="GeneID" id="25560681"/>
<feature type="binding site" evidence="4">
    <location>
        <position position="561"/>
    </location>
    <ligand>
        <name>Zn(2+)</name>
        <dbReference type="ChEBI" id="CHEBI:29105"/>
        <label>1</label>
    </ligand>
</feature>
<evidence type="ECO:0000256" key="3">
    <source>
        <dbReference type="PIRSR" id="PIRSR623088-1"/>
    </source>
</evidence>
<dbReference type="EC" id="3.1.4.-" evidence="5"/>
<dbReference type="eggNOG" id="KOG3688">
    <property type="taxonomic scope" value="Eukaryota"/>
</dbReference>
<dbReference type="CDD" id="cd00077">
    <property type="entry name" value="HDc"/>
    <property type="match status" value="1"/>
</dbReference>
<keyword evidence="6" id="KW-0175">Coiled coil</keyword>
<evidence type="ECO:0000256" key="2">
    <source>
        <dbReference type="ARBA" id="ARBA00022801"/>
    </source>
</evidence>
<dbReference type="STRING" id="461836.A0A0L0DL35"/>
<evidence type="ECO:0000313" key="9">
    <source>
        <dbReference type="Proteomes" id="UP000054408"/>
    </source>
</evidence>
<dbReference type="AlphaFoldDB" id="A0A0L0DL35"/>
<dbReference type="SUPFAM" id="SSF109604">
    <property type="entry name" value="HD-domain/PDEase-like"/>
    <property type="match status" value="1"/>
</dbReference>
<evidence type="ECO:0000256" key="4">
    <source>
        <dbReference type="PIRSR" id="PIRSR623088-3"/>
    </source>
</evidence>
<evidence type="ECO:0000256" key="1">
    <source>
        <dbReference type="ARBA" id="ARBA00022723"/>
    </source>
</evidence>
<feature type="binding site" evidence="4">
    <location>
        <position position="560"/>
    </location>
    <ligand>
        <name>Zn(2+)</name>
        <dbReference type="ChEBI" id="CHEBI:29105"/>
        <label>1</label>
    </ligand>
</feature>
<dbReference type="SMART" id="SM00471">
    <property type="entry name" value="HDc"/>
    <property type="match status" value="1"/>
</dbReference>
<dbReference type="InterPro" id="IPR002073">
    <property type="entry name" value="PDEase_catalytic_dom"/>
</dbReference>
<dbReference type="Gene3D" id="1.10.1300.10">
    <property type="entry name" value="3'5'-cyclic nucleotide phosphodiesterase, catalytic domain"/>
    <property type="match status" value="1"/>
</dbReference>
<keyword evidence="2 5" id="KW-0378">Hydrolase</keyword>
<feature type="binding site" evidence="4">
    <location>
        <position position="561"/>
    </location>
    <ligand>
        <name>Zn(2+)</name>
        <dbReference type="ChEBI" id="CHEBI:29105"/>
        <label>2</label>
    </ligand>
</feature>
<evidence type="ECO:0000313" key="8">
    <source>
        <dbReference type="EMBL" id="KNC52078.1"/>
    </source>
</evidence>
<name>A0A0L0DL35_THETB</name>
<reference evidence="8 9" key="1">
    <citation type="submission" date="2010-05" db="EMBL/GenBank/DDBJ databases">
        <title>The Genome Sequence of Thecamonas trahens ATCC 50062.</title>
        <authorList>
            <consortium name="The Broad Institute Genome Sequencing Platform"/>
            <person name="Russ C."/>
            <person name="Cuomo C."/>
            <person name="Shea T."/>
            <person name="Young S.K."/>
            <person name="Zeng Q."/>
            <person name="Koehrsen M."/>
            <person name="Haas B."/>
            <person name="Borodovsky M."/>
            <person name="Guigo R."/>
            <person name="Alvarado L."/>
            <person name="Berlin A."/>
            <person name="Bochicchio J."/>
            <person name="Borenstein D."/>
            <person name="Chapman S."/>
            <person name="Chen Z."/>
            <person name="Freedman E."/>
            <person name="Gellesch M."/>
            <person name="Goldberg J."/>
            <person name="Griggs A."/>
            <person name="Gujja S."/>
            <person name="Heilman E."/>
            <person name="Heiman D."/>
            <person name="Hepburn T."/>
            <person name="Howarth C."/>
            <person name="Jen D."/>
            <person name="Larson L."/>
            <person name="Mehta T."/>
            <person name="Park D."/>
            <person name="Pearson M."/>
            <person name="Roberts A."/>
            <person name="Saif S."/>
            <person name="Shenoy N."/>
            <person name="Sisk P."/>
            <person name="Stolte C."/>
            <person name="Sykes S."/>
            <person name="Thomson T."/>
            <person name="Walk T."/>
            <person name="White J."/>
            <person name="Yandava C."/>
            <person name="Burger G."/>
            <person name="Gray M.W."/>
            <person name="Holland P.W.H."/>
            <person name="King N."/>
            <person name="Lang F.B.F."/>
            <person name="Roger A.J."/>
            <person name="Ruiz-Trillo I."/>
            <person name="Lander E."/>
            <person name="Nusbaum C."/>
        </authorList>
    </citation>
    <scope>NUCLEOTIDE SEQUENCE [LARGE SCALE GENOMIC DNA]</scope>
    <source>
        <strain evidence="8 9">ATCC 50062</strain>
    </source>
</reference>
<dbReference type="InterPro" id="IPR023174">
    <property type="entry name" value="PDEase_CS"/>
</dbReference>
<feature type="domain" description="PDEase" evidence="7">
    <location>
        <begin position="433"/>
        <end position="770"/>
    </location>
</feature>
<accession>A0A0L0DL35</accession>
<dbReference type="PROSITE" id="PS51845">
    <property type="entry name" value="PDEASE_I_2"/>
    <property type="match status" value="1"/>
</dbReference>
<feature type="binding site" evidence="4">
    <location>
        <position position="524"/>
    </location>
    <ligand>
        <name>Zn(2+)</name>
        <dbReference type="ChEBI" id="CHEBI:29105"/>
        <label>1</label>
    </ligand>
</feature>
<dbReference type="GO" id="GO:0004114">
    <property type="term" value="F:3',5'-cyclic-nucleotide phosphodiesterase activity"/>
    <property type="evidence" value="ECO:0007669"/>
    <property type="project" value="InterPro"/>
</dbReference>
<dbReference type="PANTHER" id="PTHR11347">
    <property type="entry name" value="CYCLIC NUCLEOTIDE PHOSPHODIESTERASE"/>
    <property type="match status" value="1"/>
</dbReference>
<dbReference type="EMBL" id="GL349436">
    <property type="protein sequence ID" value="KNC52078.1"/>
    <property type="molecule type" value="Genomic_DNA"/>
</dbReference>
<dbReference type="GO" id="GO:0046872">
    <property type="term" value="F:metal ion binding"/>
    <property type="evidence" value="ECO:0007669"/>
    <property type="project" value="UniProtKB-KW"/>
</dbReference>
<evidence type="ECO:0000256" key="5">
    <source>
        <dbReference type="RuleBase" id="RU363067"/>
    </source>
</evidence>
<keyword evidence="1 4" id="KW-0479">Metal-binding</keyword>
<dbReference type="InterPro" id="IPR023088">
    <property type="entry name" value="PDEase"/>
</dbReference>